<evidence type="ECO:0000313" key="7">
    <source>
        <dbReference type="EMBL" id="SBT16898.1"/>
    </source>
</evidence>
<reference evidence="7 10" key="2">
    <citation type="submission" date="2016-06" db="EMBL/GenBank/DDBJ databases">
        <authorList>
            <person name="Kjaerup R.B."/>
            <person name="Dalgaard T.S."/>
            <person name="Juul-Madsen H.R."/>
        </authorList>
    </citation>
    <scope>NUCLEOTIDE SEQUENCE [LARGE SCALE GENOMIC DNA]</scope>
    <source>
        <strain evidence="7 10">CECT 5115</strain>
    </source>
</reference>
<keyword evidence="5 6" id="KW-0472">Membrane</keyword>
<dbReference type="Proteomes" id="UP000092840">
    <property type="component" value="Unassembled WGS sequence"/>
</dbReference>
<feature type="transmembrane region" description="Helical" evidence="6">
    <location>
        <begin position="245"/>
        <end position="271"/>
    </location>
</feature>
<keyword evidence="2" id="KW-0813">Transport</keyword>
<keyword evidence="9" id="KW-1185">Reference proteome</keyword>
<dbReference type="RefSeq" id="WP_067032802.1">
    <property type="nucleotide sequence ID" value="NZ_FLRA01000005.1"/>
</dbReference>
<evidence type="ECO:0000313" key="10">
    <source>
        <dbReference type="Proteomes" id="UP000092871"/>
    </source>
</evidence>
<feature type="transmembrane region" description="Helical" evidence="6">
    <location>
        <begin position="346"/>
        <end position="368"/>
    </location>
</feature>
<protein>
    <submittedName>
        <fullName evidence="7">Muropeptide transporter</fullName>
    </submittedName>
</protein>
<sequence length="408" mass="45162">MPRSYFALHGVMGWCNLTLAASAIYLYLGVPLAMREHGWSGTEIGLFQVSGLPVVLKFLMASPVDKFRFAQSNYLKWAALLSIGFVMCLWALAGAAMRFQSLFLIALCMTLVSTWLDVPINAFVLQRLPESERCKSGAIRSAVTALASVIGGGLMLLVYDRWGWQWPFYSFILMAGVGALAMYWADCRYPVQHDEPQQSKANLSLWTMWRSYFQRPNLLAWNVILILHFPFIGAAWLYLKPTMLAFGLTVAEIAWLSAWAGLVAAFASFFYSQTLKHWSLNRAVSVFSVINAVALFSLYAVSAKQWHDWRLIASVMSVAIALGLSSGVLFAGIMSQCRPELAASDYGIQSSLFSLSRIVVPISAGVLLDRLGFSGMYLGLACCALLVSLVCCFVFEERNKHISIASRG</sequence>
<accession>A0A1C3JNW2</accession>
<evidence type="ECO:0000313" key="8">
    <source>
        <dbReference type="EMBL" id="SBT22151.1"/>
    </source>
</evidence>
<dbReference type="Pfam" id="PF07690">
    <property type="entry name" value="MFS_1"/>
    <property type="match status" value="1"/>
</dbReference>
<dbReference type="InterPro" id="IPR011701">
    <property type="entry name" value="MFS"/>
</dbReference>
<dbReference type="PANTHER" id="PTHR12778">
    <property type="entry name" value="SOLUTE CARRIER FAMILY 33 ACETYL-COA TRANSPORTER -RELATED"/>
    <property type="match status" value="1"/>
</dbReference>
<feature type="transmembrane region" description="Helical" evidence="6">
    <location>
        <begin position="44"/>
        <end position="62"/>
    </location>
</feature>
<dbReference type="EMBL" id="FLRB01000015">
    <property type="protein sequence ID" value="SBT22151.1"/>
    <property type="molecule type" value="Genomic_DNA"/>
</dbReference>
<organism evidence="7 10">
    <name type="scientific">Marinomonas gallaica</name>
    <dbReference type="NCBI Taxonomy" id="1806667"/>
    <lineage>
        <taxon>Bacteria</taxon>
        <taxon>Pseudomonadati</taxon>
        <taxon>Pseudomonadota</taxon>
        <taxon>Gammaproteobacteria</taxon>
        <taxon>Oceanospirillales</taxon>
        <taxon>Oceanospirillaceae</taxon>
        <taxon>Marinomonas</taxon>
    </lineage>
</organism>
<evidence type="ECO:0000256" key="5">
    <source>
        <dbReference type="ARBA" id="ARBA00023136"/>
    </source>
</evidence>
<evidence type="ECO:0000256" key="6">
    <source>
        <dbReference type="SAM" id="Phobius"/>
    </source>
</evidence>
<dbReference type="EMBL" id="FLRA01000005">
    <property type="protein sequence ID" value="SBT16898.1"/>
    <property type="molecule type" value="Genomic_DNA"/>
</dbReference>
<evidence type="ECO:0000313" key="9">
    <source>
        <dbReference type="Proteomes" id="UP000092840"/>
    </source>
</evidence>
<dbReference type="InterPro" id="IPR004752">
    <property type="entry name" value="AmpG_permease/AT-1"/>
</dbReference>
<feature type="transmembrane region" description="Helical" evidence="6">
    <location>
        <begin position="102"/>
        <end position="125"/>
    </location>
</feature>
<feature type="transmembrane region" description="Helical" evidence="6">
    <location>
        <begin position="283"/>
        <end position="303"/>
    </location>
</feature>
<comment type="subcellular location">
    <subcellularLocation>
        <location evidence="1">Membrane</location>
        <topology evidence="1">Multi-pass membrane protein</topology>
    </subcellularLocation>
</comment>
<keyword evidence="3 6" id="KW-0812">Transmembrane</keyword>
<feature type="transmembrane region" description="Helical" evidence="6">
    <location>
        <begin position="218"/>
        <end position="239"/>
    </location>
</feature>
<evidence type="ECO:0000256" key="3">
    <source>
        <dbReference type="ARBA" id="ARBA00022692"/>
    </source>
</evidence>
<dbReference type="Gene3D" id="1.20.1250.20">
    <property type="entry name" value="MFS general substrate transporter like domains"/>
    <property type="match status" value="1"/>
</dbReference>
<feature type="transmembrane region" description="Helical" evidence="6">
    <location>
        <begin position="137"/>
        <end position="158"/>
    </location>
</feature>
<name>A0A1C3JNW2_9GAMM</name>
<reference evidence="8 9" key="1">
    <citation type="submission" date="2016-06" db="EMBL/GenBank/DDBJ databases">
        <authorList>
            <person name="Rodrigo-Torres L."/>
            <person name="Arahal D.R."/>
        </authorList>
    </citation>
    <scope>NUCLEOTIDE SEQUENCE [LARGE SCALE GENOMIC DNA]</scope>
    <source>
        <strain evidence="8 9">CECT 5116</strain>
    </source>
</reference>
<feature type="transmembrane region" description="Helical" evidence="6">
    <location>
        <begin position="374"/>
        <end position="395"/>
    </location>
</feature>
<proteinExistence type="predicted"/>
<feature type="transmembrane region" description="Helical" evidence="6">
    <location>
        <begin position="74"/>
        <end position="96"/>
    </location>
</feature>
<evidence type="ECO:0000256" key="2">
    <source>
        <dbReference type="ARBA" id="ARBA00022448"/>
    </source>
</evidence>
<feature type="transmembrane region" description="Helical" evidence="6">
    <location>
        <begin position="164"/>
        <end position="185"/>
    </location>
</feature>
<dbReference type="InterPro" id="IPR036259">
    <property type="entry name" value="MFS_trans_sf"/>
</dbReference>
<evidence type="ECO:0000256" key="4">
    <source>
        <dbReference type="ARBA" id="ARBA00022989"/>
    </source>
</evidence>
<keyword evidence="4 6" id="KW-1133">Transmembrane helix</keyword>
<evidence type="ECO:0000256" key="1">
    <source>
        <dbReference type="ARBA" id="ARBA00004141"/>
    </source>
</evidence>
<dbReference type="PANTHER" id="PTHR12778:SF10">
    <property type="entry name" value="MAJOR FACILITATOR SUPERFAMILY DOMAIN-CONTAINING PROTEIN 3"/>
    <property type="match status" value="1"/>
</dbReference>
<dbReference type="Proteomes" id="UP000092871">
    <property type="component" value="Unassembled WGS sequence"/>
</dbReference>
<dbReference type="OrthoDB" id="6103975at2"/>
<feature type="transmembrane region" description="Helical" evidence="6">
    <location>
        <begin position="309"/>
        <end position="334"/>
    </location>
</feature>
<dbReference type="GO" id="GO:0016020">
    <property type="term" value="C:membrane"/>
    <property type="evidence" value="ECO:0007669"/>
    <property type="project" value="UniProtKB-SubCell"/>
</dbReference>
<dbReference type="AlphaFoldDB" id="A0A1C3JNW2"/>
<dbReference type="SUPFAM" id="SSF103473">
    <property type="entry name" value="MFS general substrate transporter"/>
    <property type="match status" value="1"/>
</dbReference>
<dbReference type="GO" id="GO:0022857">
    <property type="term" value="F:transmembrane transporter activity"/>
    <property type="evidence" value="ECO:0007669"/>
    <property type="project" value="InterPro"/>
</dbReference>
<gene>
    <name evidence="7" type="ORF">MGA5115_00984</name>
    <name evidence="8" type="ORF">MGA5116_02764</name>
</gene>